<protein>
    <submittedName>
        <fullName evidence="3">Type IV secretion protein Rhs</fullName>
    </submittedName>
</protein>
<feature type="region of interest" description="Disordered" evidence="1">
    <location>
        <begin position="699"/>
        <end position="719"/>
    </location>
</feature>
<name>A0A972JE57_9FLAO</name>
<dbReference type="Pfam" id="PF20041">
    <property type="entry name" value="DUF6443"/>
    <property type="match status" value="1"/>
</dbReference>
<feature type="domain" description="DUF6443" evidence="2">
    <location>
        <begin position="31"/>
        <end position="157"/>
    </location>
</feature>
<feature type="compositionally biased region" description="Acidic residues" evidence="1">
    <location>
        <begin position="710"/>
        <end position="719"/>
    </location>
</feature>
<proteinExistence type="predicted"/>
<gene>
    <name evidence="3" type="ORF">G6047_00535</name>
</gene>
<comment type="caution">
    <text evidence="3">The sequence shown here is derived from an EMBL/GenBank/DDBJ whole genome shotgun (WGS) entry which is preliminary data.</text>
</comment>
<reference evidence="3" key="1">
    <citation type="submission" date="2020-02" db="EMBL/GenBank/DDBJ databases">
        <title>Flavobacterium sp. genome.</title>
        <authorList>
            <person name="Jung H.S."/>
            <person name="Baek J.H."/>
            <person name="Jeon C.O."/>
        </authorList>
    </citation>
    <scope>NUCLEOTIDE SEQUENCE</scope>
    <source>
        <strain evidence="3">SE-s28</strain>
    </source>
</reference>
<sequence>MKKSFLLLFGLFPILISAQVENYILTRTYFEETDTTDVSKAHETITYFDGLGRPVETIQNKMSGNGLNIVTPIKYDDFGRQLLEYLPYESSATNLDFIDPLTAISELQAFYSTFREGTTNPYSQTRFEDSPLNRVLEKAAPGNAWAMANEKTIKFDYMANSEGEDQVILFTVSPQAFVDGAYTISLNMAGYYGDGELYKTVTKDENWTSSSGHARTTEEFKDKEGRIILKRSYNGNDPYDTYYVYDSYGNLTYVIPPAANAEELSTEEMENLCYQYRYDHRNRLVEKKLPGKDWEYLVYDKLDRPILTGPALNPFGNGERGWLLTKYETFGRVAYTAWINENEGVFDSAVRNDYQSVTKAQEWEETTYSNPITIDGVTVGYSNDYFVTANLVLLTVNYYDNYDYPGAIDDGADDSRTKGLATGNWVRVLNGSTLMAETSQTLYDEKGRVIQQMKTNHLGGHFTMEYNLDFNGKILNTTTLFQKDPATHDYKINDDFSFDAQERPLGHIQEIDSGSQEPISYNYYDELGTLERKEIGSDGSDFLQSVDYQYNIRGWLKKINEPCALNKPGMPTDLFAFAINYETIGISNANLVRPLYNGNISETYWVSNSDNVVRKYGYRYDSLNRMLNAYYQKPQCPNGSQLPSNSTYYGYYDESLLYDKNGNIAELWRNGDSDVTPSIQIDHLKYFYEDQSNRLLKVTDETNDPSGFVDDSDGTDDTDDDYQYDSFGNMTKDENKQIKGITYNHLNLPVKIPIKQGTQNWTISYLYNALGQKVQKTVANVTQVGQTERTLYLDGFQYVDDVLQFFPHPEGYVR</sequence>
<dbReference type="AlphaFoldDB" id="A0A972JE57"/>
<dbReference type="Gene3D" id="2.180.10.10">
    <property type="entry name" value="RHS repeat-associated core"/>
    <property type="match status" value="1"/>
</dbReference>
<evidence type="ECO:0000259" key="2">
    <source>
        <dbReference type="Pfam" id="PF20041"/>
    </source>
</evidence>
<keyword evidence="4" id="KW-1185">Reference proteome</keyword>
<accession>A0A972JE57</accession>
<dbReference type="Proteomes" id="UP000712080">
    <property type="component" value="Unassembled WGS sequence"/>
</dbReference>
<dbReference type="InterPro" id="IPR045619">
    <property type="entry name" value="DUF6443"/>
</dbReference>
<evidence type="ECO:0000313" key="3">
    <source>
        <dbReference type="EMBL" id="NMH26504.1"/>
    </source>
</evidence>
<dbReference type="RefSeq" id="WP_235946470.1">
    <property type="nucleotide sequence ID" value="NZ_JAAMPU010000087.1"/>
</dbReference>
<organism evidence="3 4">
    <name type="scientific">Flavobacterium silvaticum</name>
    <dbReference type="NCBI Taxonomy" id="1852020"/>
    <lineage>
        <taxon>Bacteria</taxon>
        <taxon>Pseudomonadati</taxon>
        <taxon>Bacteroidota</taxon>
        <taxon>Flavobacteriia</taxon>
        <taxon>Flavobacteriales</taxon>
        <taxon>Flavobacteriaceae</taxon>
        <taxon>Flavobacterium</taxon>
    </lineage>
</organism>
<feature type="non-terminal residue" evidence="3">
    <location>
        <position position="814"/>
    </location>
</feature>
<evidence type="ECO:0000313" key="4">
    <source>
        <dbReference type="Proteomes" id="UP000712080"/>
    </source>
</evidence>
<dbReference type="EMBL" id="JAAMPU010000087">
    <property type="protein sequence ID" value="NMH26504.1"/>
    <property type="molecule type" value="Genomic_DNA"/>
</dbReference>
<evidence type="ECO:0000256" key="1">
    <source>
        <dbReference type="SAM" id="MobiDB-lite"/>
    </source>
</evidence>